<feature type="compositionally biased region" description="Basic residues" evidence="5">
    <location>
        <begin position="1"/>
        <end position="13"/>
    </location>
</feature>
<feature type="coiled-coil region" evidence="4">
    <location>
        <begin position="183"/>
        <end position="210"/>
    </location>
</feature>
<dbReference type="PANTHER" id="PTHR13486:SF2">
    <property type="entry name" value="SPLICING FACTOR C9ORF78"/>
    <property type="match status" value="1"/>
</dbReference>
<feature type="region of interest" description="Disordered" evidence="5">
    <location>
        <begin position="126"/>
        <end position="146"/>
    </location>
</feature>
<evidence type="ECO:0000313" key="7">
    <source>
        <dbReference type="RefSeq" id="XP_019640758.1"/>
    </source>
</evidence>
<evidence type="ECO:0000256" key="5">
    <source>
        <dbReference type="SAM" id="MobiDB-lite"/>
    </source>
</evidence>
<dbReference type="GeneID" id="109482476"/>
<accession>A0A6P4ZV28</accession>
<protein>
    <submittedName>
        <fullName evidence="7">Uncharacterized protein C9orf78 homolog</fullName>
    </submittedName>
</protein>
<dbReference type="KEGG" id="bbel:109482476"/>
<feature type="compositionally biased region" description="Basic and acidic residues" evidence="5">
    <location>
        <begin position="269"/>
        <end position="284"/>
    </location>
</feature>
<feature type="region of interest" description="Disordered" evidence="5">
    <location>
        <begin position="1"/>
        <end position="24"/>
    </location>
</feature>
<comment type="similarity">
    <text evidence="2">Belongs to the TLS1 family.</text>
</comment>
<keyword evidence="4" id="KW-0175">Coiled coil</keyword>
<feature type="region of interest" description="Disordered" evidence="5">
    <location>
        <begin position="236"/>
        <end position="291"/>
    </location>
</feature>
<feature type="compositionally biased region" description="Basic and acidic residues" evidence="5">
    <location>
        <begin position="236"/>
        <end position="254"/>
    </location>
</feature>
<gene>
    <name evidence="7" type="primary">LOC109482476</name>
</gene>
<comment type="subcellular location">
    <subcellularLocation>
        <location evidence="1">Nucleus</location>
    </subcellularLocation>
</comment>
<dbReference type="OrthoDB" id="5627at2759"/>
<dbReference type="GO" id="GO:0005681">
    <property type="term" value="C:spliceosomal complex"/>
    <property type="evidence" value="ECO:0007669"/>
    <property type="project" value="TreeGrafter"/>
</dbReference>
<sequence length="291" mass="33512">MASQKRKNFRRRRESSDEEEESVQEVSSILEEAKEAQKFRQRPKGVSAAALALGKKLSGNAALVNDPFKLRTGGFVDMKAIKDRNRDRTGEEDDKDLSDLGTSFSAETNTRDEHAEMMKYIEVEMKKRKGQEKEKEASQAKMKGAEDLLYELPDRLKAATSTRSEEMLSNQMLSGIPEVDLGIEEKIRNIEATEDAKQRLQEQMRKKKDKGTSFVPVNMAVNYVQHNRFYREDTETKKVVKQEAPKPRPLKVGDTEPPVMEETSQTKKRPGERATDDFHFEKFKKQMTRRF</sequence>
<keyword evidence="6" id="KW-1185">Reference proteome</keyword>
<name>A0A6P4ZV28_BRABE</name>
<dbReference type="GO" id="GO:0000398">
    <property type="term" value="P:mRNA splicing, via spliceosome"/>
    <property type="evidence" value="ECO:0007669"/>
    <property type="project" value="TreeGrafter"/>
</dbReference>
<evidence type="ECO:0000256" key="3">
    <source>
        <dbReference type="ARBA" id="ARBA00023242"/>
    </source>
</evidence>
<evidence type="ECO:0000313" key="6">
    <source>
        <dbReference type="Proteomes" id="UP000515135"/>
    </source>
</evidence>
<dbReference type="Pfam" id="PF07052">
    <property type="entry name" value="Hep_59"/>
    <property type="match status" value="1"/>
</dbReference>
<evidence type="ECO:0000256" key="4">
    <source>
        <dbReference type="SAM" id="Coils"/>
    </source>
</evidence>
<dbReference type="InterPro" id="IPR010756">
    <property type="entry name" value="Tls1-like"/>
</dbReference>
<organism evidence="6 7">
    <name type="scientific">Branchiostoma belcheri</name>
    <name type="common">Amphioxus</name>
    <dbReference type="NCBI Taxonomy" id="7741"/>
    <lineage>
        <taxon>Eukaryota</taxon>
        <taxon>Metazoa</taxon>
        <taxon>Chordata</taxon>
        <taxon>Cephalochordata</taxon>
        <taxon>Leptocardii</taxon>
        <taxon>Amphioxiformes</taxon>
        <taxon>Branchiostomatidae</taxon>
        <taxon>Branchiostoma</taxon>
    </lineage>
</organism>
<evidence type="ECO:0000256" key="1">
    <source>
        <dbReference type="ARBA" id="ARBA00004123"/>
    </source>
</evidence>
<proteinExistence type="inferred from homology"/>
<reference evidence="7" key="1">
    <citation type="submission" date="2025-08" db="UniProtKB">
        <authorList>
            <consortium name="RefSeq"/>
        </authorList>
    </citation>
    <scope>IDENTIFICATION</scope>
    <source>
        <tissue evidence="7">Gonad</tissue>
    </source>
</reference>
<feature type="region of interest" description="Disordered" evidence="5">
    <location>
        <begin position="84"/>
        <end position="113"/>
    </location>
</feature>
<dbReference type="RefSeq" id="XP_019640758.1">
    <property type="nucleotide sequence ID" value="XM_019785199.1"/>
</dbReference>
<keyword evidence="3" id="KW-0539">Nucleus</keyword>
<dbReference type="PANTHER" id="PTHR13486">
    <property type="entry name" value="TELOMERE LENGTH AND SILENCING PROTEIN 1 TLS1 FAMILY MEMBER"/>
    <property type="match status" value="1"/>
</dbReference>
<dbReference type="Proteomes" id="UP000515135">
    <property type="component" value="Unplaced"/>
</dbReference>
<dbReference type="AlphaFoldDB" id="A0A6P4ZV28"/>
<evidence type="ECO:0000256" key="2">
    <source>
        <dbReference type="ARBA" id="ARBA00007643"/>
    </source>
</evidence>